<dbReference type="PANTHER" id="PTHR47064:SF2">
    <property type="entry name" value="SMP-30_GLUCONOLACTONASE_LRE-LIKE REGION DOMAIN-CONTAINING PROTEIN-RELATED"/>
    <property type="match status" value="1"/>
</dbReference>
<gene>
    <name evidence="3" type="ORF">SAPIO_CDS2572</name>
</gene>
<feature type="compositionally biased region" description="Pro residues" evidence="1">
    <location>
        <begin position="31"/>
        <end position="41"/>
    </location>
</feature>
<comment type="caution">
    <text evidence="3">The sequence shown here is derived from an EMBL/GenBank/DDBJ whole genome shotgun (WGS) entry which is preliminary data.</text>
</comment>
<keyword evidence="4" id="KW-1185">Reference proteome</keyword>
<evidence type="ECO:0000256" key="1">
    <source>
        <dbReference type="SAM" id="MobiDB-lite"/>
    </source>
</evidence>
<dbReference type="EMBL" id="JOWA01000086">
    <property type="protein sequence ID" value="KEZ45133.1"/>
    <property type="molecule type" value="Genomic_DNA"/>
</dbReference>
<dbReference type="GeneID" id="27721644"/>
<dbReference type="InterPro" id="IPR011042">
    <property type="entry name" value="6-blade_b-propeller_TolB-like"/>
</dbReference>
<feature type="region of interest" description="Disordered" evidence="1">
    <location>
        <begin position="20"/>
        <end position="48"/>
    </location>
</feature>
<dbReference type="InterPro" id="IPR052988">
    <property type="entry name" value="Oryzine_lactonohydrolase"/>
</dbReference>
<protein>
    <submittedName>
        <fullName evidence="3">Putative Lactonohydrolase</fullName>
    </submittedName>
</protein>
<evidence type="ECO:0000313" key="4">
    <source>
        <dbReference type="Proteomes" id="UP000028545"/>
    </source>
</evidence>
<dbReference type="PANTHER" id="PTHR47064">
    <property type="entry name" value="PUTATIVE (AFU_ORTHOLOGUE AFUA_1G08990)-RELATED"/>
    <property type="match status" value="1"/>
</dbReference>
<sequence>MRVSYQNILITVTALYSSEGDGQPDQQALLAPPPPPPPQRPPLAEKCGPDTSKIVCINNYSAVLPGNFSRAPPPDSINPLDQASYAQTEIPGDDSWNLVKEADFIVFDRKRGLEILGNRPTSEFKYGIVNLFHDATVYDPYTNEVYFSQLSGGELSQKVIDLGNEAEGVRRKEANPPLYSPVGGIYRNGLFYFCVGGSSDEVPGPDGTVARPGVYTLNATSGESKVLLNNYFGYWFSTCNDIAMDGEGNIWFTDDDYSFGNGVSPHRPVLAPAIYRFNPRTGSVRIVDQRLKQPNGIAFSPDFKTLYVADSGAETVPDHPPAVGHVIYNPYNVTDPHVVWAFDVIHDGTALGNARPFHLTHKMKWLPDGVRVADNGYVLVGVGDGIDVLDPTGELIVKIQTNFTAVGNTWAGKGSKDLWITGVGGVQKVHINLPGGRVNGWPEELLREE</sequence>
<dbReference type="KEGG" id="sapo:SAPIO_CDS2572"/>
<evidence type="ECO:0000313" key="3">
    <source>
        <dbReference type="EMBL" id="KEZ45133.1"/>
    </source>
</evidence>
<dbReference type="OrthoDB" id="423498at2759"/>
<keyword evidence="3" id="KW-0378">Hydrolase</keyword>
<name>A0A084GCS1_PSEDA</name>
<dbReference type="AlphaFoldDB" id="A0A084GCS1"/>
<dbReference type="OMA" id="NVLPYHF"/>
<organism evidence="3 4">
    <name type="scientific">Pseudallescheria apiosperma</name>
    <name type="common">Scedosporium apiospermum</name>
    <dbReference type="NCBI Taxonomy" id="563466"/>
    <lineage>
        <taxon>Eukaryota</taxon>
        <taxon>Fungi</taxon>
        <taxon>Dikarya</taxon>
        <taxon>Ascomycota</taxon>
        <taxon>Pezizomycotina</taxon>
        <taxon>Sordariomycetes</taxon>
        <taxon>Hypocreomycetidae</taxon>
        <taxon>Microascales</taxon>
        <taxon>Microascaceae</taxon>
        <taxon>Scedosporium</taxon>
    </lineage>
</organism>
<dbReference type="GO" id="GO:0016787">
    <property type="term" value="F:hydrolase activity"/>
    <property type="evidence" value="ECO:0007669"/>
    <property type="project" value="UniProtKB-KW"/>
</dbReference>
<dbReference type="HOGENOM" id="CLU_036110_1_1_1"/>
<evidence type="ECO:0000259" key="2">
    <source>
        <dbReference type="Pfam" id="PF08450"/>
    </source>
</evidence>
<dbReference type="Proteomes" id="UP000028545">
    <property type="component" value="Unassembled WGS sequence"/>
</dbReference>
<dbReference type="RefSeq" id="XP_016644932.1">
    <property type="nucleotide sequence ID" value="XM_016785556.1"/>
</dbReference>
<reference evidence="3 4" key="1">
    <citation type="journal article" date="2014" name="Genome Announc.">
        <title>Draft genome sequence of the pathogenic fungus Scedosporium apiospermum.</title>
        <authorList>
            <person name="Vandeputte P."/>
            <person name="Ghamrawi S."/>
            <person name="Rechenmann M."/>
            <person name="Iltis A."/>
            <person name="Giraud S."/>
            <person name="Fleury M."/>
            <person name="Thornton C."/>
            <person name="Delhaes L."/>
            <person name="Meyer W."/>
            <person name="Papon N."/>
            <person name="Bouchara J.P."/>
        </authorList>
    </citation>
    <scope>NUCLEOTIDE SEQUENCE [LARGE SCALE GENOMIC DNA]</scope>
    <source>
        <strain evidence="3 4">IHEM 14462</strain>
    </source>
</reference>
<dbReference type="InterPro" id="IPR013658">
    <property type="entry name" value="SGL"/>
</dbReference>
<proteinExistence type="predicted"/>
<dbReference type="SUPFAM" id="SSF63829">
    <property type="entry name" value="Calcium-dependent phosphotriesterase"/>
    <property type="match status" value="1"/>
</dbReference>
<accession>A0A084GCS1</accession>
<feature type="domain" description="SMP-30/Gluconolactonase/LRE-like region" evidence="2">
    <location>
        <begin position="334"/>
        <end position="421"/>
    </location>
</feature>
<dbReference type="Pfam" id="PF08450">
    <property type="entry name" value="SGL"/>
    <property type="match status" value="2"/>
</dbReference>
<dbReference type="VEuPathDB" id="FungiDB:SAPIO_CDS2572"/>
<dbReference type="Gene3D" id="2.120.10.30">
    <property type="entry name" value="TolB, C-terminal domain"/>
    <property type="match status" value="1"/>
</dbReference>
<feature type="domain" description="SMP-30/Gluconolactonase/LRE-like region" evidence="2">
    <location>
        <begin position="137"/>
        <end position="316"/>
    </location>
</feature>